<evidence type="ECO:0000256" key="1">
    <source>
        <dbReference type="SAM" id="Phobius"/>
    </source>
</evidence>
<protein>
    <submittedName>
        <fullName evidence="3">Uncharacterized protein</fullName>
    </submittedName>
</protein>
<dbReference type="AlphaFoldDB" id="A0A813YIJ1"/>
<dbReference type="EMBL" id="CAJNOL010000146">
    <property type="protein sequence ID" value="CAF0884879.1"/>
    <property type="molecule type" value="Genomic_DNA"/>
</dbReference>
<comment type="caution">
    <text evidence="3">The sequence shown here is derived from an EMBL/GenBank/DDBJ whole genome shotgun (WGS) entry which is preliminary data.</text>
</comment>
<keyword evidence="1" id="KW-0472">Membrane</keyword>
<evidence type="ECO:0000313" key="4">
    <source>
        <dbReference type="Proteomes" id="UP000663870"/>
    </source>
</evidence>
<sequence length="97" mass="10860">MNHLHSLKLNRQAARVTSKCDKFHCISLAMRIYGYHTSSTDLDGFLLFLSSAKLYAKLFGLTVRPSKTISILVTTIIVGCVILLQTNIIHSSSFFIQ</sequence>
<dbReference type="EMBL" id="CAJNOH010000095">
    <property type="protein sequence ID" value="CAF0863007.1"/>
    <property type="molecule type" value="Genomic_DNA"/>
</dbReference>
<dbReference type="PANTHER" id="PTHR38337:SF1">
    <property type="entry name" value="GUSTATORY RECEPTOR"/>
    <property type="match status" value="1"/>
</dbReference>
<proteinExistence type="predicted"/>
<keyword evidence="1" id="KW-1133">Transmembrane helix</keyword>
<evidence type="ECO:0000313" key="3">
    <source>
        <dbReference type="EMBL" id="CAF0884879.1"/>
    </source>
</evidence>
<reference evidence="3" key="1">
    <citation type="submission" date="2021-02" db="EMBL/GenBank/DDBJ databases">
        <authorList>
            <person name="Nowell W R."/>
        </authorList>
    </citation>
    <scope>NUCLEOTIDE SEQUENCE</scope>
</reference>
<feature type="transmembrane region" description="Helical" evidence="1">
    <location>
        <begin position="69"/>
        <end position="89"/>
    </location>
</feature>
<dbReference type="Proteomes" id="UP000663870">
    <property type="component" value="Unassembled WGS sequence"/>
</dbReference>
<organism evidence="3 4">
    <name type="scientific">Rotaria sordida</name>
    <dbReference type="NCBI Taxonomy" id="392033"/>
    <lineage>
        <taxon>Eukaryota</taxon>
        <taxon>Metazoa</taxon>
        <taxon>Spiralia</taxon>
        <taxon>Gnathifera</taxon>
        <taxon>Rotifera</taxon>
        <taxon>Eurotatoria</taxon>
        <taxon>Bdelloidea</taxon>
        <taxon>Philodinida</taxon>
        <taxon>Philodinidae</taxon>
        <taxon>Rotaria</taxon>
    </lineage>
</organism>
<evidence type="ECO:0000313" key="2">
    <source>
        <dbReference type="EMBL" id="CAF0863007.1"/>
    </source>
</evidence>
<gene>
    <name evidence="3" type="ORF">JXQ802_LOCUS8347</name>
    <name evidence="2" type="ORF">PYM288_LOCUS7656</name>
</gene>
<dbReference type="PANTHER" id="PTHR38337">
    <property type="entry name" value="AGAP010540-PA"/>
    <property type="match status" value="1"/>
</dbReference>
<accession>A0A813YIJ1</accession>
<keyword evidence="4" id="KW-1185">Reference proteome</keyword>
<name>A0A813YIJ1_9BILA</name>
<dbReference type="Proteomes" id="UP000663854">
    <property type="component" value="Unassembled WGS sequence"/>
</dbReference>
<keyword evidence="1" id="KW-0812">Transmembrane</keyword>